<comment type="caution">
    <text evidence="1">The sequence shown here is derived from an EMBL/GenBank/DDBJ whole genome shotgun (WGS) entry which is preliminary data.</text>
</comment>
<evidence type="ECO:0000313" key="1">
    <source>
        <dbReference type="EMBL" id="MBK7673367.1"/>
    </source>
</evidence>
<dbReference type="EMBL" id="JADJMH010000001">
    <property type="protein sequence ID" value="MBK7673367.1"/>
    <property type="molecule type" value="Genomic_DNA"/>
</dbReference>
<organism evidence="1 2">
    <name type="scientific">Candidatus Accumulibacter proximus</name>
    <dbReference type="NCBI Taxonomy" id="2954385"/>
    <lineage>
        <taxon>Bacteria</taxon>
        <taxon>Pseudomonadati</taxon>
        <taxon>Pseudomonadota</taxon>
        <taxon>Betaproteobacteria</taxon>
        <taxon>Candidatus Accumulibacter</taxon>
    </lineage>
</organism>
<accession>A0A935PW81</accession>
<protein>
    <submittedName>
        <fullName evidence="1">DUF1178 family protein</fullName>
    </submittedName>
</protein>
<evidence type="ECO:0000313" key="2">
    <source>
        <dbReference type="Proteomes" id="UP000697998"/>
    </source>
</evidence>
<reference evidence="1 2" key="1">
    <citation type="submission" date="2020-10" db="EMBL/GenBank/DDBJ databases">
        <title>Connecting structure to function with the recovery of over 1000 high-quality activated sludge metagenome-assembled genomes encoding full-length rRNA genes using long-read sequencing.</title>
        <authorList>
            <person name="Singleton C.M."/>
            <person name="Petriglieri F."/>
            <person name="Kristensen J.M."/>
            <person name="Kirkegaard R.H."/>
            <person name="Michaelsen T.Y."/>
            <person name="Andersen M.H."/>
            <person name="Karst S.M."/>
            <person name="Dueholm M.S."/>
            <person name="Nielsen P.H."/>
            <person name="Albertsen M."/>
        </authorList>
    </citation>
    <scope>NUCLEOTIDE SEQUENCE [LARGE SCALE GENOMIC DNA]</scope>
    <source>
        <strain evidence="1">EsbW_18-Q3-R4-48_BATAC.285</strain>
    </source>
</reference>
<dbReference type="Proteomes" id="UP000697998">
    <property type="component" value="Unassembled WGS sequence"/>
</dbReference>
<dbReference type="PIRSF" id="PIRSF032131">
    <property type="entry name" value="UCP032131"/>
    <property type="match status" value="1"/>
</dbReference>
<dbReference type="Pfam" id="PF06676">
    <property type="entry name" value="DUF1178"/>
    <property type="match status" value="1"/>
</dbReference>
<name>A0A935PW81_9PROT</name>
<sequence length="148" mass="16165">MIIFDLACQHDHRFEGWFQSREDFDDQLASGLIACPHCGLLAIRRVPSAVHLGGSAPAPAVAATPVAEAPVIDMRAGALAAFRQLTEMLLANCEDVGADFAEEARRIHYVEAPERSIRGEASAEEYEALLEEGIEVFRLARLKPGDLH</sequence>
<dbReference type="InterPro" id="IPR009562">
    <property type="entry name" value="DUF1178"/>
</dbReference>
<dbReference type="AlphaFoldDB" id="A0A935PW81"/>
<proteinExistence type="predicted"/>
<gene>
    <name evidence="1" type="ORF">IPJ27_00570</name>
</gene>